<sequence length="82" mass="9202">MMKFKLEEHFIGENKLTSHQTAGGYRRPWTLAISEESPGVLVTSLTRDAAGPCIGMGYMMRHSPLALLQILNPLIEDLEWSD</sequence>
<evidence type="ECO:0000313" key="2">
    <source>
        <dbReference type="Proteomes" id="UP000299102"/>
    </source>
</evidence>
<proteinExistence type="predicted"/>
<organism evidence="1 2">
    <name type="scientific">Eumeta variegata</name>
    <name type="common">Bagworm moth</name>
    <name type="synonym">Eumeta japonica</name>
    <dbReference type="NCBI Taxonomy" id="151549"/>
    <lineage>
        <taxon>Eukaryota</taxon>
        <taxon>Metazoa</taxon>
        <taxon>Ecdysozoa</taxon>
        <taxon>Arthropoda</taxon>
        <taxon>Hexapoda</taxon>
        <taxon>Insecta</taxon>
        <taxon>Pterygota</taxon>
        <taxon>Neoptera</taxon>
        <taxon>Endopterygota</taxon>
        <taxon>Lepidoptera</taxon>
        <taxon>Glossata</taxon>
        <taxon>Ditrysia</taxon>
        <taxon>Tineoidea</taxon>
        <taxon>Psychidae</taxon>
        <taxon>Oiketicinae</taxon>
        <taxon>Eumeta</taxon>
    </lineage>
</organism>
<comment type="caution">
    <text evidence="1">The sequence shown here is derived from an EMBL/GenBank/DDBJ whole genome shotgun (WGS) entry which is preliminary data.</text>
</comment>
<reference evidence="1 2" key="1">
    <citation type="journal article" date="2019" name="Commun. Biol.">
        <title>The bagworm genome reveals a unique fibroin gene that provides high tensile strength.</title>
        <authorList>
            <person name="Kono N."/>
            <person name="Nakamura H."/>
            <person name="Ohtoshi R."/>
            <person name="Tomita M."/>
            <person name="Numata K."/>
            <person name="Arakawa K."/>
        </authorList>
    </citation>
    <scope>NUCLEOTIDE SEQUENCE [LARGE SCALE GENOMIC DNA]</scope>
</reference>
<evidence type="ECO:0000313" key="1">
    <source>
        <dbReference type="EMBL" id="GBP05569.1"/>
    </source>
</evidence>
<dbReference type="AlphaFoldDB" id="A0A4C1STS2"/>
<accession>A0A4C1STS2</accession>
<gene>
    <name evidence="1" type="ORF">EVAR_3054_1</name>
</gene>
<keyword evidence="2" id="KW-1185">Reference proteome</keyword>
<dbReference type="EMBL" id="BGZK01000018">
    <property type="protein sequence ID" value="GBP05569.1"/>
    <property type="molecule type" value="Genomic_DNA"/>
</dbReference>
<dbReference type="Proteomes" id="UP000299102">
    <property type="component" value="Unassembled WGS sequence"/>
</dbReference>
<name>A0A4C1STS2_EUMVA</name>
<protein>
    <submittedName>
        <fullName evidence="1">Uncharacterized protein</fullName>
    </submittedName>
</protein>